<proteinExistence type="predicted"/>
<keyword evidence="12" id="KW-1185">Reference proteome</keyword>
<evidence type="ECO:0000256" key="5">
    <source>
        <dbReference type="ARBA" id="ARBA00022833"/>
    </source>
</evidence>
<feature type="region of interest" description="Disordered" evidence="9">
    <location>
        <begin position="538"/>
        <end position="596"/>
    </location>
</feature>
<keyword evidence="5" id="KW-0862">Zinc</keyword>
<organism evidence="11 12">
    <name type="scientific">Phyllotreta striolata</name>
    <name type="common">Striped flea beetle</name>
    <name type="synonym">Crioceris striolata</name>
    <dbReference type="NCBI Taxonomy" id="444603"/>
    <lineage>
        <taxon>Eukaryota</taxon>
        <taxon>Metazoa</taxon>
        <taxon>Ecdysozoa</taxon>
        <taxon>Arthropoda</taxon>
        <taxon>Hexapoda</taxon>
        <taxon>Insecta</taxon>
        <taxon>Pterygota</taxon>
        <taxon>Neoptera</taxon>
        <taxon>Endopterygota</taxon>
        <taxon>Coleoptera</taxon>
        <taxon>Polyphaga</taxon>
        <taxon>Cucujiformia</taxon>
        <taxon>Chrysomeloidea</taxon>
        <taxon>Chrysomelidae</taxon>
        <taxon>Galerucinae</taxon>
        <taxon>Alticini</taxon>
        <taxon>Phyllotreta</taxon>
    </lineage>
</organism>
<dbReference type="GO" id="GO:0045944">
    <property type="term" value="P:positive regulation of transcription by RNA polymerase II"/>
    <property type="evidence" value="ECO:0007669"/>
    <property type="project" value="UniProtKB-ARBA"/>
</dbReference>
<dbReference type="Proteomes" id="UP001153712">
    <property type="component" value="Chromosome 2"/>
</dbReference>
<feature type="compositionally biased region" description="Basic and acidic residues" evidence="9">
    <location>
        <begin position="965"/>
        <end position="992"/>
    </location>
</feature>
<dbReference type="Pfam" id="PF00096">
    <property type="entry name" value="zf-C2H2"/>
    <property type="match status" value="3"/>
</dbReference>
<dbReference type="InterPro" id="IPR050329">
    <property type="entry name" value="GLI_C2H2-zinc-finger"/>
</dbReference>
<keyword evidence="4 7" id="KW-0863">Zinc-finger</keyword>
<name>A0A9N9TQY5_PHYSR</name>
<keyword evidence="8" id="KW-0175">Coiled coil</keyword>
<evidence type="ECO:0000256" key="1">
    <source>
        <dbReference type="ARBA" id="ARBA00004123"/>
    </source>
</evidence>
<evidence type="ECO:0000256" key="2">
    <source>
        <dbReference type="ARBA" id="ARBA00022723"/>
    </source>
</evidence>
<feature type="coiled-coil region" evidence="8">
    <location>
        <begin position="723"/>
        <end position="750"/>
    </location>
</feature>
<feature type="compositionally biased region" description="Polar residues" evidence="9">
    <location>
        <begin position="839"/>
        <end position="861"/>
    </location>
</feature>
<keyword evidence="6" id="KW-0539">Nucleus</keyword>
<evidence type="ECO:0000313" key="12">
    <source>
        <dbReference type="Proteomes" id="UP001153712"/>
    </source>
</evidence>
<feature type="domain" description="C2H2-type" evidence="10">
    <location>
        <begin position="1113"/>
        <end position="1140"/>
    </location>
</feature>
<feature type="region of interest" description="Disordered" evidence="9">
    <location>
        <begin position="895"/>
        <end position="924"/>
    </location>
</feature>
<feature type="region of interest" description="Disordered" evidence="9">
    <location>
        <begin position="221"/>
        <end position="242"/>
    </location>
</feature>
<reference evidence="11" key="1">
    <citation type="submission" date="2022-01" db="EMBL/GenBank/DDBJ databases">
        <authorList>
            <person name="King R."/>
        </authorList>
    </citation>
    <scope>NUCLEOTIDE SEQUENCE</scope>
</reference>
<dbReference type="PANTHER" id="PTHR19818">
    <property type="entry name" value="ZINC FINGER PROTEIN ZIC AND GLI"/>
    <property type="match status" value="1"/>
</dbReference>
<feature type="compositionally biased region" description="Polar residues" evidence="9">
    <location>
        <begin position="385"/>
        <end position="397"/>
    </location>
</feature>
<dbReference type="OrthoDB" id="6077919at2759"/>
<feature type="region of interest" description="Disordered" evidence="9">
    <location>
        <begin position="476"/>
        <end position="498"/>
    </location>
</feature>
<dbReference type="Gene3D" id="3.30.160.60">
    <property type="entry name" value="Classic Zinc Finger"/>
    <property type="match status" value="6"/>
</dbReference>
<feature type="region of interest" description="Disordered" evidence="9">
    <location>
        <begin position="83"/>
        <end position="106"/>
    </location>
</feature>
<comment type="subcellular location">
    <subcellularLocation>
        <location evidence="1">Nucleus</location>
    </subcellularLocation>
</comment>
<feature type="compositionally biased region" description="Polar residues" evidence="9">
    <location>
        <begin position="28"/>
        <end position="39"/>
    </location>
</feature>
<dbReference type="FunFam" id="3.30.160.60:FF:000145">
    <property type="entry name" value="Zinc finger protein 574"/>
    <property type="match status" value="1"/>
</dbReference>
<evidence type="ECO:0000256" key="9">
    <source>
        <dbReference type="SAM" id="MobiDB-lite"/>
    </source>
</evidence>
<dbReference type="GO" id="GO:0008270">
    <property type="term" value="F:zinc ion binding"/>
    <property type="evidence" value="ECO:0007669"/>
    <property type="project" value="UniProtKB-KW"/>
</dbReference>
<dbReference type="PROSITE" id="PS00028">
    <property type="entry name" value="ZINC_FINGER_C2H2_1"/>
    <property type="match status" value="6"/>
</dbReference>
<dbReference type="EMBL" id="OU900095">
    <property type="protein sequence ID" value="CAG9859513.1"/>
    <property type="molecule type" value="Genomic_DNA"/>
</dbReference>
<feature type="domain" description="C2H2-type" evidence="10">
    <location>
        <begin position="1197"/>
        <end position="1220"/>
    </location>
</feature>
<protein>
    <recommendedName>
        <fullName evidence="10">C2H2-type domain-containing protein</fullName>
    </recommendedName>
</protein>
<feature type="region of interest" description="Disordered" evidence="9">
    <location>
        <begin position="619"/>
        <end position="685"/>
    </location>
</feature>
<dbReference type="PROSITE" id="PS50157">
    <property type="entry name" value="ZINC_FINGER_C2H2_2"/>
    <property type="match status" value="7"/>
</dbReference>
<keyword evidence="3" id="KW-0677">Repeat</keyword>
<feature type="compositionally biased region" description="Low complexity" evidence="9">
    <location>
        <begin position="88"/>
        <end position="99"/>
    </location>
</feature>
<dbReference type="GO" id="GO:0000981">
    <property type="term" value="F:DNA-binding transcription factor activity, RNA polymerase II-specific"/>
    <property type="evidence" value="ECO:0007669"/>
    <property type="project" value="TreeGrafter"/>
</dbReference>
<dbReference type="SMART" id="SM00355">
    <property type="entry name" value="ZnF_C2H2"/>
    <property type="match status" value="7"/>
</dbReference>
<feature type="domain" description="C2H2-type" evidence="10">
    <location>
        <begin position="1169"/>
        <end position="1196"/>
    </location>
</feature>
<feature type="compositionally biased region" description="Polar residues" evidence="9">
    <location>
        <begin position="476"/>
        <end position="488"/>
    </location>
</feature>
<dbReference type="AlphaFoldDB" id="A0A9N9TQY5"/>
<feature type="domain" description="C2H2-type" evidence="10">
    <location>
        <begin position="1141"/>
        <end position="1168"/>
    </location>
</feature>
<sequence>MKKTTKISLESTKPTKRTKNNNTKQANSKSKNVSTNKINHNLIKNKPPVFNMNQPKKEQPKEIVTTVVNPVRNLFEKIKLRMDRQHDSSSSLFAPPASLQTDEQKPSDNEVIVINEQIPEDVVVIDDADTNVQLDANLSNNNEEKPKTLERQCSACKQTDNQTECTHLGIKLVQKQPECSHSECKPTDKQPECFCSTIKKTECLSCDTECNHLVSDKQTKCSHSLNKPTDKPRKRRNNLPTIPLDLFNSSMLLRSELKTPQPKTTPEPVVRKIDNKPEKCCNKPKKSASTSSENLVYEVVKQNSTEQAEANTYTDENNDVVIVESANQKVEPLIIKLKVSQNNKPESLTLKKFIDKTSHENSNKPLKDGENLNLNALEEPLVVEQTENTTEQSPRQLRSNRTRKPGQLTEEVGDENKSSIDESESPKTHFTECLIKESSKKAKFQARYENLSIDLLDYANMTIDTTTPRRLRSVRLQNTPNTGCNSTNDSKEDPDNCTEGLSNLDKTIESVVNWKENSQTSANKNMRKRVSQKKAIAKIGNVFKKQSKPKKSTDKKSTQNVRKNGKAKKLPAKSDLQQPRSLRSKSKSFKPPSIEVKKELIEGQPVTRVEQKVIAIVHHEPKPKSTHSTETAITEEIKRTRQRKLISENLNEIKQVKEKPKPKNPQKGRPVKKPSEHTTDKPLNKPKFVKHTKLIQRIVEELKNTILNRSKSGKKLSVAIKNKLQLKVARRKLMRRKAELKRQLRSRESDKVKEETTVHLVDGCLEEIAGKKQTDSIVIINDVTVNKTVEDTNEFNGKKSDITVFDFQDTEPDETPLRLKFTQPMKEQMKTPFDDEFVETSSRSPIKNEQTQSILQSNLGDNQPKKLWSIIETPKTPRPPKPSLQFINMASQYLKDDDSHEPPSVDRDSQPVQEKKSPLKQPTIIEMFSKAWKKRDVKQDIFSNIPPKTEPANNQNNPPSPQAQKDPRSPRRDPEEHEHDELDKDSDTESRMEWVPEEYAEYKMKYSMQYSRKLLKSNKPTFKCKVCQMPQPTYYKLLKHRRLHEGQDRPHVCPHCGSEFREVEDFSAHLRVHKGKHPYMCNKCDSGFWTKKAYQAHAAVHVLKKPKPLAKKFRCDVCAKEFAKLCDVERHARVHTGEKSSVCNICNKGFVQAHNLSKHLLTHLHVKPFVCEICDKKFGRNDVLRRHLLTHSVRKPVGCEICGRGFIRRTQLVQHVRKKHPERLGDFETA</sequence>
<accession>A0A9N9TQY5</accession>
<dbReference type="GO" id="GO:0005634">
    <property type="term" value="C:nucleus"/>
    <property type="evidence" value="ECO:0007669"/>
    <property type="project" value="UniProtKB-SubCell"/>
</dbReference>
<dbReference type="InterPro" id="IPR013087">
    <property type="entry name" value="Znf_C2H2_type"/>
</dbReference>
<feature type="region of interest" description="Disordered" evidence="9">
    <location>
        <begin position="943"/>
        <end position="992"/>
    </location>
</feature>
<feature type="compositionally biased region" description="Basic and acidic residues" evidence="9">
    <location>
        <begin position="414"/>
        <end position="426"/>
    </location>
</feature>
<dbReference type="InterPro" id="IPR036236">
    <property type="entry name" value="Znf_C2H2_sf"/>
</dbReference>
<evidence type="ECO:0000256" key="8">
    <source>
        <dbReference type="SAM" id="Coils"/>
    </source>
</evidence>
<dbReference type="GO" id="GO:0000978">
    <property type="term" value="F:RNA polymerase II cis-regulatory region sequence-specific DNA binding"/>
    <property type="evidence" value="ECO:0007669"/>
    <property type="project" value="TreeGrafter"/>
</dbReference>
<feature type="domain" description="C2H2-type" evidence="10">
    <location>
        <begin position="1051"/>
        <end position="1078"/>
    </location>
</feature>
<evidence type="ECO:0000256" key="7">
    <source>
        <dbReference type="PROSITE-ProRule" id="PRU00042"/>
    </source>
</evidence>
<feature type="compositionally biased region" description="Basic residues" evidence="9">
    <location>
        <begin position="662"/>
        <end position="672"/>
    </location>
</feature>
<keyword evidence="2" id="KW-0479">Metal-binding</keyword>
<feature type="compositionally biased region" description="Basic and acidic residues" evidence="9">
    <location>
        <begin position="895"/>
        <end position="917"/>
    </location>
</feature>
<evidence type="ECO:0000256" key="4">
    <source>
        <dbReference type="ARBA" id="ARBA00022771"/>
    </source>
</evidence>
<feature type="domain" description="C2H2-type" evidence="10">
    <location>
        <begin position="1079"/>
        <end position="1106"/>
    </location>
</feature>
<evidence type="ECO:0000256" key="6">
    <source>
        <dbReference type="ARBA" id="ARBA00023242"/>
    </source>
</evidence>
<evidence type="ECO:0000259" key="10">
    <source>
        <dbReference type="PROSITE" id="PS50157"/>
    </source>
</evidence>
<feature type="region of interest" description="Disordered" evidence="9">
    <location>
        <begin position="381"/>
        <end position="426"/>
    </location>
</feature>
<feature type="compositionally biased region" description="Polar residues" evidence="9">
    <location>
        <begin position="1"/>
        <end position="11"/>
    </location>
</feature>
<evidence type="ECO:0000313" key="11">
    <source>
        <dbReference type="EMBL" id="CAG9859513.1"/>
    </source>
</evidence>
<dbReference type="SUPFAM" id="SSF57667">
    <property type="entry name" value="beta-beta-alpha zinc fingers"/>
    <property type="match status" value="3"/>
</dbReference>
<feature type="compositionally biased region" description="Basic and acidic residues" evidence="9">
    <location>
        <begin position="673"/>
        <end position="683"/>
    </location>
</feature>
<feature type="region of interest" description="Disordered" evidence="9">
    <location>
        <begin position="836"/>
        <end position="861"/>
    </location>
</feature>
<evidence type="ECO:0000256" key="3">
    <source>
        <dbReference type="ARBA" id="ARBA00022737"/>
    </source>
</evidence>
<gene>
    <name evidence="11" type="ORF">PHYEVI_LOCUS5887</name>
</gene>
<dbReference type="PANTHER" id="PTHR19818:SF139">
    <property type="entry name" value="PAIR-RULE PROTEIN ODD-PAIRED"/>
    <property type="match status" value="1"/>
</dbReference>
<feature type="domain" description="C2H2-type" evidence="10">
    <location>
        <begin position="1022"/>
        <end position="1049"/>
    </location>
</feature>
<feature type="region of interest" description="Disordered" evidence="9">
    <location>
        <begin position="1"/>
        <end position="54"/>
    </location>
</feature>